<evidence type="ECO:0000256" key="13">
    <source>
        <dbReference type="ARBA" id="ARBA00024986"/>
    </source>
</evidence>
<dbReference type="Pfam" id="PF13491">
    <property type="entry name" value="FtsK_4TM"/>
    <property type="match status" value="1"/>
</dbReference>
<evidence type="ECO:0000256" key="4">
    <source>
        <dbReference type="ARBA" id="ARBA00022618"/>
    </source>
</evidence>
<dbReference type="GO" id="GO:0005886">
    <property type="term" value="C:plasma membrane"/>
    <property type="evidence" value="ECO:0007669"/>
    <property type="project" value="UniProtKB-SubCell"/>
</dbReference>
<evidence type="ECO:0000256" key="6">
    <source>
        <dbReference type="ARBA" id="ARBA00022741"/>
    </source>
</evidence>
<evidence type="ECO:0000313" key="18">
    <source>
        <dbReference type="EMBL" id="SDD08130.1"/>
    </source>
</evidence>
<dbReference type="InterPro" id="IPR036390">
    <property type="entry name" value="WH_DNA-bd_sf"/>
</dbReference>
<keyword evidence="19" id="KW-1185">Reference proteome</keyword>
<dbReference type="SUPFAM" id="SSF46785">
    <property type="entry name" value="Winged helix' DNA-binding domain"/>
    <property type="match status" value="1"/>
</dbReference>
<evidence type="ECO:0000256" key="1">
    <source>
        <dbReference type="ARBA" id="ARBA00004651"/>
    </source>
</evidence>
<dbReference type="InterPro" id="IPR036388">
    <property type="entry name" value="WH-like_DNA-bd_sf"/>
</dbReference>
<dbReference type="EMBL" id="FNAF01000001">
    <property type="protein sequence ID" value="SDD08130.1"/>
    <property type="molecule type" value="Genomic_DNA"/>
</dbReference>
<keyword evidence="6 15" id="KW-0547">Nucleotide-binding</keyword>
<gene>
    <name evidence="18" type="ORF">SAMN04489866_101122</name>
</gene>
<evidence type="ECO:0000256" key="9">
    <source>
        <dbReference type="ARBA" id="ARBA00022989"/>
    </source>
</evidence>
<dbReference type="GO" id="GO:0007059">
    <property type="term" value="P:chromosome segregation"/>
    <property type="evidence" value="ECO:0007669"/>
    <property type="project" value="UniProtKB-KW"/>
</dbReference>
<evidence type="ECO:0000256" key="11">
    <source>
        <dbReference type="ARBA" id="ARBA00023136"/>
    </source>
</evidence>
<feature type="transmembrane region" description="Helical" evidence="16">
    <location>
        <begin position="93"/>
        <end position="111"/>
    </location>
</feature>
<dbReference type="STRING" id="2741.SAMN04489866_101122"/>
<keyword evidence="4" id="KW-0132">Cell division</keyword>
<dbReference type="InterPro" id="IPR050206">
    <property type="entry name" value="FtsK/SpoIIIE/SftA"/>
</dbReference>
<evidence type="ECO:0000256" key="7">
    <source>
        <dbReference type="ARBA" id="ARBA00022829"/>
    </source>
</evidence>
<dbReference type="CDD" id="cd01127">
    <property type="entry name" value="TrwB_TraG_TraD_VirD4"/>
    <property type="match status" value="1"/>
</dbReference>
<dbReference type="PANTHER" id="PTHR22683:SF41">
    <property type="entry name" value="DNA TRANSLOCASE FTSK"/>
    <property type="match status" value="1"/>
</dbReference>
<evidence type="ECO:0000256" key="16">
    <source>
        <dbReference type="SAM" id="Phobius"/>
    </source>
</evidence>
<evidence type="ECO:0000256" key="2">
    <source>
        <dbReference type="ARBA" id="ARBA00006474"/>
    </source>
</evidence>
<feature type="transmembrane region" description="Helical" evidence="16">
    <location>
        <begin position="123"/>
        <end position="141"/>
    </location>
</feature>
<keyword evidence="5 16" id="KW-0812">Transmembrane</keyword>
<comment type="similarity">
    <text evidence="2">Belongs to the FtsK/SpoIIIE/SftA family.</text>
</comment>
<evidence type="ECO:0000256" key="12">
    <source>
        <dbReference type="ARBA" id="ARBA00023306"/>
    </source>
</evidence>
<dbReference type="Gene3D" id="1.10.10.10">
    <property type="entry name" value="Winged helix-like DNA-binding domain superfamily/Winged helix DNA-binding domain"/>
    <property type="match status" value="1"/>
</dbReference>
<accession>A0A1G6RTW1</accession>
<dbReference type="GO" id="GO:0051301">
    <property type="term" value="P:cell division"/>
    <property type="evidence" value="ECO:0007669"/>
    <property type="project" value="UniProtKB-KW"/>
</dbReference>
<feature type="transmembrane region" description="Helical" evidence="16">
    <location>
        <begin position="148"/>
        <end position="172"/>
    </location>
</feature>
<dbReference type="Gene3D" id="3.40.50.300">
    <property type="entry name" value="P-loop containing nucleotide triphosphate hydrolases"/>
    <property type="match status" value="1"/>
</dbReference>
<reference evidence="18 19" key="1">
    <citation type="submission" date="2016-10" db="EMBL/GenBank/DDBJ databases">
        <authorList>
            <person name="de Groot N.N."/>
        </authorList>
    </citation>
    <scope>NUCLEOTIDE SEQUENCE [LARGE SCALE GENOMIC DNA]</scope>
    <source>
        <strain evidence="18 19">DSM 20475</strain>
    </source>
</reference>
<dbReference type="InterPro" id="IPR003593">
    <property type="entry name" value="AAA+_ATPase"/>
</dbReference>
<comment type="subcellular location">
    <subcellularLocation>
        <location evidence="1">Cell membrane</location>
        <topology evidence="1">Multi-pass membrane protein</topology>
    </subcellularLocation>
</comment>
<evidence type="ECO:0000256" key="14">
    <source>
        <dbReference type="ARBA" id="ARBA00025923"/>
    </source>
</evidence>
<dbReference type="SUPFAM" id="SSF52540">
    <property type="entry name" value="P-loop containing nucleoside triphosphate hydrolases"/>
    <property type="match status" value="1"/>
</dbReference>
<evidence type="ECO:0000256" key="5">
    <source>
        <dbReference type="ARBA" id="ARBA00022692"/>
    </source>
</evidence>
<dbReference type="InterPro" id="IPR041027">
    <property type="entry name" value="FtsK_alpha"/>
</dbReference>
<dbReference type="SMART" id="SM00382">
    <property type="entry name" value="AAA"/>
    <property type="match status" value="1"/>
</dbReference>
<dbReference type="InterPro" id="IPR027417">
    <property type="entry name" value="P-loop_NTPase"/>
</dbReference>
<protein>
    <submittedName>
        <fullName evidence="18">DNA translocase FtsK</fullName>
    </submittedName>
</protein>
<dbReference type="GO" id="GO:0003677">
    <property type="term" value="F:DNA binding"/>
    <property type="evidence" value="ECO:0007669"/>
    <property type="project" value="UniProtKB-KW"/>
</dbReference>
<keyword evidence="9 16" id="KW-1133">Transmembrane helix</keyword>
<dbReference type="InterPro" id="IPR018541">
    <property type="entry name" value="Ftsk_gamma"/>
</dbReference>
<comment type="subunit">
    <text evidence="14">Homohexamer. Forms a ring that surrounds DNA.</text>
</comment>
<feature type="domain" description="FtsK" evidence="17">
    <location>
        <begin position="436"/>
        <end position="634"/>
    </location>
</feature>
<proteinExistence type="inferred from homology"/>
<evidence type="ECO:0000259" key="17">
    <source>
        <dbReference type="PROSITE" id="PS50901"/>
    </source>
</evidence>
<keyword evidence="7" id="KW-0159">Chromosome partition</keyword>
<dbReference type="InterPro" id="IPR002543">
    <property type="entry name" value="FtsK_dom"/>
</dbReference>
<evidence type="ECO:0000313" key="19">
    <source>
        <dbReference type="Proteomes" id="UP000198995"/>
    </source>
</evidence>
<dbReference type="SMART" id="SM00843">
    <property type="entry name" value="Ftsk_gamma"/>
    <property type="match status" value="1"/>
</dbReference>
<feature type="binding site" evidence="15">
    <location>
        <begin position="453"/>
        <end position="460"/>
    </location>
    <ligand>
        <name>ATP</name>
        <dbReference type="ChEBI" id="CHEBI:30616"/>
    </ligand>
</feature>
<organism evidence="18 19">
    <name type="scientific">Peptococcus niger</name>
    <dbReference type="NCBI Taxonomy" id="2741"/>
    <lineage>
        <taxon>Bacteria</taxon>
        <taxon>Bacillati</taxon>
        <taxon>Bacillota</taxon>
        <taxon>Clostridia</taxon>
        <taxon>Eubacteriales</taxon>
        <taxon>Peptococcaceae</taxon>
        <taxon>Peptococcus</taxon>
    </lineage>
</organism>
<evidence type="ECO:0000256" key="15">
    <source>
        <dbReference type="PROSITE-ProRule" id="PRU00289"/>
    </source>
</evidence>
<dbReference type="Gene3D" id="3.30.980.40">
    <property type="match status" value="1"/>
</dbReference>
<dbReference type="PANTHER" id="PTHR22683">
    <property type="entry name" value="SPORULATION PROTEIN RELATED"/>
    <property type="match status" value="1"/>
</dbReference>
<sequence length="787" mass="86025">MTRKKTLDRSNIVLRVLSGLVLIVLAGYMIWILARGAGVHPSNLGEELGVLGAFFYRVIHSLAGSGGWLVPILVGAAGVHLSIPRFSPNRRQVIAFIGIAVLFLGMKHLNIEPEKSFAYGRDGIGGGLIGALVSFLFVKLFGATGTRFIMLAGMVLFLYYGSNGKLLVWLALLAQNARPALARFVQQFKHFVFVDDQSGLPEKKDEGLFAKMRQRLPKREHASQIDKAGDVKALPKKASAKKKITINNNPENDQTIFISNLKEFEEELREEETRQKVQSYVESGLADAVASQAHSPQQIYHLPSVDLLEDIPKKGLDINQDEIDSNAKILVDTLANFGVNGSINAVSVGPTITEYEFQPAAGVKVSKILNLSDDLALNLATTGIRIQAPIPGKPAVGIEVPNKRARVVRIKELIAGQAFQAAESPLSVVLGKDISGQSIITDLSKMPHLLIAGSTGSGKSVCLNALIMSLLYKAKPYEVKLLMIDPKMVELGNYNGIPHLLAPVVTDPKKAAATLRWAVKEMESRYEKFAASGAKDIRRYNEKCLERQAKGEFSAETETLPNIVIIIDELADLMMVAPADVEDAICRLAQMARAAGMHLVIATQRPSVDVITGIIKANIPSRIAFAVSSQVDSRTILDMGGAEKLLGRGDMLFYPAGMAKPKRVQGVFVTDDEIDAVVDAVKAEAKPDYNEDVMAAENIAAEMKNQTDSDEAAYDDLIGEACRLFIENGQASISMLQRHFRIGYTRAARIIDQLEELGYVGPYEGSKPRQIKMTMEEYDRQFGNQQK</sequence>
<evidence type="ECO:0000256" key="3">
    <source>
        <dbReference type="ARBA" id="ARBA00022475"/>
    </source>
</evidence>
<dbReference type="AlphaFoldDB" id="A0A1G6RTW1"/>
<evidence type="ECO:0000256" key="8">
    <source>
        <dbReference type="ARBA" id="ARBA00022840"/>
    </source>
</evidence>
<keyword evidence="12" id="KW-0131">Cell cycle</keyword>
<name>A0A1G6RTW1_PEPNI</name>
<dbReference type="Pfam" id="PF17854">
    <property type="entry name" value="FtsK_alpha"/>
    <property type="match status" value="1"/>
</dbReference>
<evidence type="ECO:0000256" key="10">
    <source>
        <dbReference type="ARBA" id="ARBA00023125"/>
    </source>
</evidence>
<dbReference type="GO" id="GO:0005524">
    <property type="term" value="F:ATP binding"/>
    <property type="evidence" value="ECO:0007669"/>
    <property type="project" value="UniProtKB-UniRule"/>
</dbReference>
<dbReference type="Pfam" id="PF09397">
    <property type="entry name" value="FtsK_gamma"/>
    <property type="match status" value="1"/>
</dbReference>
<comment type="function">
    <text evidence="13">Essential cell division protein that coordinates cell division and chromosome segregation. The N-terminus is involved in assembly of the cell-division machinery. The C-terminus functions as a DNA motor that moves dsDNA in an ATP-dependent manner towards the dif recombination site, which is located within the replication terminus region. Required for activation of the Xer recombinase, allowing activation of chromosome unlinking by recombination.</text>
</comment>
<keyword evidence="11 16" id="KW-0472">Membrane</keyword>
<keyword evidence="8 15" id="KW-0067">ATP-binding</keyword>
<dbReference type="PROSITE" id="PS50901">
    <property type="entry name" value="FTSK"/>
    <property type="match status" value="1"/>
</dbReference>
<keyword evidence="3" id="KW-1003">Cell membrane</keyword>
<keyword evidence="10" id="KW-0238">DNA-binding</keyword>
<dbReference type="Pfam" id="PF01580">
    <property type="entry name" value="FtsK_SpoIIIE"/>
    <property type="match status" value="1"/>
</dbReference>
<feature type="transmembrane region" description="Helical" evidence="16">
    <location>
        <begin position="12"/>
        <end position="34"/>
    </location>
</feature>
<dbReference type="Proteomes" id="UP000198995">
    <property type="component" value="Unassembled WGS sequence"/>
</dbReference>
<dbReference type="InterPro" id="IPR025199">
    <property type="entry name" value="FtsK_4TM"/>
</dbReference>
<feature type="transmembrane region" description="Helical" evidence="16">
    <location>
        <begin position="54"/>
        <end position="81"/>
    </location>
</feature>
<dbReference type="RefSeq" id="WP_242868920.1">
    <property type="nucleotide sequence ID" value="NZ_FNAF01000001.1"/>
</dbReference>